<feature type="binding site" evidence="15">
    <location>
        <position position="887"/>
    </location>
    <ligand>
        <name>Mg(2+)</name>
        <dbReference type="ChEBI" id="CHEBI:18420"/>
    </ligand>
</feature>
<feature type="transmembrane region" description="Helical" evidence="16">
    <location>
        <begin position="100"/>
        <end position="119"/>
    </location>
</feature>
<dbReference type="Gene3D" id="2.70.150.10">
    <property type="entry name" value="Calcium-transporting ATPase, cytoplasmic transduction domain A"/>
    <property type="match status" value="1"/>
</dbReference>
<evidence type="ECO:0000256" key="5">
    <source>
        <dbReference type="ARBA" id="ARBA00022723"/>
    </source>
</evidence>
<keyword evidence="10 16" id="KW-1133">Transmembrane helix</keyword>
<evidence type="ECO:0000256" key="10">
    <source>
        <dbReference type="ARBA" id="ARBA00022989"/>
    </source>
</evidence>
<dbReference type="GO" id="GO:0005886">
    <property type="term" value="C:plasma membrane"/>
    <property type="evidence" value="ECO:0007669"/>
    <property type="project" value="TreeGrafter"/>
</dbReference>
<dbReference type="SUPFAM" id="SSF56784">
    <property type="entry name" value="HAD-like"/>
    <property type="match status" value="1"/>
</dbReference>
<feature type="transmembrane region" description="Helical" evidence="16">
    <location>
        <begin position="1063"/>
        <end position="1084"/>
    </location>
</feature>
<dbReference type="SUPFAM" id="SSF81665">
    <property type="entry name" value="Calcium ATPase, transmembrane domain M"/>
    <property type="match status" value="1"/>
</dbReference>
<dbReference type="GO" id="GO:0005524">
    <property type="term" value="F:ATP binding"/>
    <property type="evidence" value="ECO:0007669"/>
    <property type="project" value="UniProtKB-UniRule"/>
</dbReference>
<dbReference type="Gene3D" id="3.40.50.1000">
    <property type="entry name" value="HAD superfamily/HAD-like"/>
    <property type="match status" value="2"/>
</dbReference>
<dbReference type="InterPro" id="IPR018303">
    <property type="entry name" value="ATPase_P-typ_P_site"/>
</dbReference>
<evidence type="ECO:0000313" key="19">
    <source>
        <dbReference type="Proteomes" id="UP000694846"/>
    </source>
</evidence>
<dbReference type="EC" id="7.6.2.1" evidence="16"/>
<dbReference type="GO" id="GO:0140326">
    <property type="term" value="F:ATPase-coupled intramembrane lipid transporter activity"/>
    <property type="evidence" value="ECO:0007669"/>
    <property type="project" value="UniProtKB-EC"/>
</dbReference>
<evidence type="ECO:0000259" key="17">
    <source>
        <dbReference type="Pfam" id="PF16209"/>
    </source>
</evidence>
<dbReference type="FunFam" id="3.40.50.1000:FF:000014">
    <property type="entry name" value="Phospholipid-transporting ATPase"/>
    <property type="match status" value="1"/>
</dbReference>
<dbReference type="InterPro" id="IPR023298">
    <property type="entry name" value="ATPase_P-typ_TM_dom_sf"/>
</dbReference>
<dbReference type="Gene3D" id="3.40.1110.10">
    <property type="entry name" value="Calcium-transporting ATPase, cytoplasmic domain N"/>
    <property type="match status" value="2"/>
</dbReference>
<dbReference type="RefSeq" id="XP_025421549.1">
    <property type="nucleotide sequence ID" value="XM_025565764.1"/>
</dbReference>
<dbReference type="PROSITE" id="PS00154">
    <property type="entry name" value="ATPASE_E1_E2"/>
    <property type="match status" value="1"/>
</dbReference>
<dbReference type="Pfam" id="PF13246">
    <property type="entry name" value="Cation_ATPase"/>
    <property type="match status" value="1"/>
</dbReference>
<evidence type="ECO:0000256" key="4">
    <source>
        <dbReference type="ARBA" id="ARBA00022692"/>
    </source>
</evidence>
<keyword evidence="9 16" id="KW-1278">Translocase</keyword>
<feature type="binding site" evidence="14">
    <location>
        <position position="741"/>
    </location>
    <ligand>
        <name>ATP</name>
        <dbReference type="ChEBI" id="CHEBI:30616"/>
    </ligand>
</feature>
<name>A0A8B8GE88_9HEMI</name>
<evidence type="ECO:0000256" key="1">
    <source>
        <dbReference type="ARBA" id="ARBA00004141"/>
    </source>
</evidence>
<evidence type="ECO:0000259" key="18">
    <source>
        <dbReference type="Pfam" id="PF16212"/>
    </source>
</evidence>
<comment type="similarity">
    <text evidence="2 16">Belongs to the cation transport ATPase (P-type) (TC 3.A.3) family. Type IV subfamily.</text>
</comment>
<dbReference type="GO" id="GO:0007030">
    <property type="term" value="P:Golgi organization"/>
    <property type="evidence" value="ECO:0007669"/>
    <property type="project" value="TreeGrafter"/>
</dbReference>
<accession>A0A8B8GE88</accession>
<dbReference type="GO" id="GO:0016887">
    <property type="term" value="F:ATP hydrolysis activity"/>
    <property type="evidence" value="ECO:0007669"/>
    <property type="project" value="InterPro"/>
</dbReference>
<feature type="binding site" evidence="14">
    <location>
        <position position="743"/>
    </location>
    <ligand>
        <name>ATP</name>
        <dbReference type="ChEBI" id="CHEBI:30616"/>
    </ligand>
</feature>
<feature type="binding site" evidence="15">
    <location>
        <position position="416"/>
    </location>
    <ligand>
        <name>Mg(2+)</name>
        <dbReference type="ChEBI" id="CHEBI:18420"/>
    </ligand>
</feature>
<comment type="subcellular location">
    <subcellularLocation>
        <location evidence="1 16">Membrane</location>
        <topology evidence="1 16">Multi-pass membrane protein</topology>
    </subcellularLocation>
</comment>
<feature type="binding site" evidence="14">
    <location>
        <position position="605"/>
    </location>
    <ligand>
        <name>ATP</name>
        <dbReference type="ChEBI" id="CHEBI:30616"/>
    </ligand>
</feature>
<keyword evidence="3" id="KW-0597">Phosphoprotein</keyword>
<keyword evidence="5 15" id="KW-0479">Metal-binding</keyword>
<dbReference type="Pfam" id="PF08282">
    <property type="entry name" value="Hydrolase_3"/>
    <property type="match status" value="1"/>
</dbReference>
<dbReference type="AlphaFoldDB" id="A0A8B8GE88"/>
<dbReference type="InterPro" id="IPR044492">
    <property type="entry name" value="P_typ_ATPase_HD_dom"/>
</dbReference>
<feature type="transmembrane region" description="Helical" evidence="16">
    <location>
        <begin position="1091"/>
        <end position="1111"/>
    </location>
</feature>
<keyword evidence="8 15" id="KW-0460">Magnesium</keyword>
<dbReference type="NCBIfam" id="TIGR01494">
    <property type="entry name" value="ATPase_P-type"/>
    <property type="match status" value="1"/>
</dbReference>
<dbReference type="CTD" id="41469"/>
<evidence type="ECO:0000256" key="3">
    <source>
        <dbReference type="ARBA" id="ARBA00022553"/>
    </source>
</evidence>
<dbReference type="PANTHER" id="PTHR24092:SF190">
    <property type="entry name" value="PHOSPHOLIPID-TRANSPORTING ATPASE"/>
    <property type="match status" value="1"/>
</dbReference>
<keyword evidence="4 16" id="KW-0812">Transmembrane</keyword>
<dbReference type="SUPFAM" id="SSF81653">
    <property type="entry name" value="Calcium ATPase, transduction domain A"/>
    <property type="match status" value="1"/>
</dbReference>
<dbReference type="Pfam" id="PF16212">
    <property type="entry name" value="PhoLip_ATPase_C"/>
    <property type="match status" value="1"/>
</dbReference>
<dbReference type="OrthoDB" id="377733at2759"/>
<keyword evidence="11 16" id="KW-0472">Membrane</keyword>
<dbReference type="InterPro" id="IPR036412">
    <property type="entry name" value="HAD-like_sf"/>
</dbReference>
<evidence type="ECO:0000256" key="7">
    <source>
        <dbReference type="ARBA" id="ARBA00022840"/>
    </source>
</evidence>
<dbReference type="InterPro" id="IPR032631">
    <property type="entry name" value="P-type_ATPase_N"/>
</dbReference>
<feature type="binding site" evidence="14">
    <location>
        <position position="742"/>
    </location>
    <ligand>
        <name>ATP</name>
        <dbReference type="ChEBI" id="CHEBI:30616"/>
    </ligand>
</feature>
<dbReference type="GO" id="GO:0005802">
    <property type="term" value="C:trans-Golgi network"/>
    <property type="evidence" value="ECO:0007669"/>
    <property type="project" value="TreeGrafter"/>
</dbReference>
<protein>
    <recommendedName>
        <fullName evidence="16">Phospholipid-transporting ATPase</fullName>
        <ecNumber evidence="16">7.6.2.1</ecNumber>
    </recommendedName>
</protein>
<evidence type="ECO:0000256" key="15">
    <source>
        <dbReference type="PIRSR" id="PIRSR606539-3"/>
    </source>
</evidence>
<evidence type="ECO:0000256" key="6">
    <source>
        <dbReference type="ARBA" id="ARBA00022741"/>
    </source>
</evidence>
<comment type="cofactor">
    <cofactor evidence="15">
        <name>Mg(2+)</name>
        <dbReference type="ChEBI" id="CHEBI:18420"/>
    </cofactor>
</comment>
<dbReference type="CDD" id="cd02073">
    <property type="entry name" value="P-type_ATPase_APLT_Dnf-like"/>
    <property type="match status" value="1"/>
</dbReference>
<feature type="domain" description="P-type ATPase N-terminal" evidence="17">
    <location>
        <begin position="37"/>
        <end position="102"/>
    </location>
</feature>
<dbReference type="InterPro" id="IPR008250">
    <property type="entry name" value="ATPase_P-typ_transduc_dom_A_sf"/>
</dbReference>
<feature type="binding site" evidence="14">
    <location>
        <position position="661"/>
    </location>
    <ligand>
        <name>ATP</name>
        <dbReference type="ChEBI" id="CHEBI:30616"/>
    </ligand>
</feature>
<gene>
    <name evidence="20" type="primary">LOC112691501</name>
</gene>
<dbReference type="Pfam" id="PF16209">
    <property type="entry name" value="PhoLip_ATPase_N"/>
    <property type="match status" value="1"/>
</dbReference>
<dbReference type="GeneID" id="112691501"/>
<dbReference type="GO" id="GO:0045332">
    <property type="term" value="P:phospholipid translocation"/>
    <property type="evidence" value="ECO:0007669"/>
    <property type="project" value="TreeGrafter"/>
</dbReference>
<comment type="catalytic activity">
    <reaction evidence="12 16">
        <text>ATP + H2O + phospholipidSide 1 = ADP + phosphate + phospholipidSide 2.</text>
        <dbReference type="EC" id="7.6.2.1"/>
    </reaction>
</comment>
<feature type="transmembrane region" description="Helical" evidence="16">
    <location>
        <begin position="291"/>
        <end position="317"/>
    </location>
</feature>
<feature type="transmembrane region" description="Helical" evidence="16">
    <location>
        <begin position="976"/>
        <end position="997"/>
    </location>
</feature>
<dbReference type="Proteomes" id="UP000694846">
    <property type="component" value="Unplaced"/>
</dbReference>
<reference evidence="20" key="1">
    <citation type="submission" date="2025-08" db="UniProtKB">
        <authorList>
            <consortium name="RefSeq"/>
        </authorList>
    </citation>
    <scope>IDENTIFICATION</scope>
    <source>
        <tissue evidence="20">Whole body</tissue>
    </source>
</reference>
<feature type="transmembrane region" description="Helical" evidence="16">
    <location>
        <begin position="1131"/>
        <end position="1154"/>
    </location>
</feature>
<organism evidence="19 20">
    <name type="scientific">Sipha flava</name>
    <name type="common">yellow sugarcane aphid</name>
    <dbReference type="NCBI Taxonomy" id="143950"/>
    <lineage>
        <taxon>Eukaryota</taxon>
        <taxon>Metazoa</taxon>
        <taxon>Ecdysozoa</taxon>
        <taxon>Arthropoda</taxon>
        <taxon>Hexapoda</taxon>
        <taxon>Insecta</taxon>
        <taxon>Pterygota</taxon>
        <taxon>Neoptera</taxon>
        <taxon>Paraneoptera</taxon>
        <taxon>Hemiptera</taxon>
        <taxon>Sternorrhyncha</taxon>
        <taxon>Aphidomorpha</taxon>
        <taxon>Aphidoidea</taxon>
        <taxon>Aphididae</taxon>
        <taxon>Sipha</taxon>
    </lineage>
</organism>
<evidence type="ECO:0000256" key="9">
    <source>
        <dbReference type="ARBA" id="ARBA00022967"/>
    </source>
</evidence>
<sequence length="1238" mass="141223">MDKFIKKRSIEDTRVKDANVKINLSKQPKVIQKERFIKANNANYNAQFNYATNYIKTSKYTLLTFLPLNLFEQFQRLANFYFLCLMMLQMISIISSLTPITTSIPLVGVLMITAIKDAYDDYQRHVSDDLVNNRISKTVRNGRVVDVKWKDVHVGDMILMEDGQFVAADVLLLSTSEPNGLCFIETAELDGETNLKCRQCLAELGDLAHEVVNFDGFIRCETPNNLLNTFHGVLRWNKKELVLNNDHIILRGCVLKNTEWCYGMVIFAGKDTKLMQNSGKSKFKRTNIDKLLNFLIFGIVLFLFLLCLSCMIGSVFWEYKTGWDFQMYLPWDSLVPPDRLTGSITIGTLVFFSYAIVLNTLVPISLYVSVEVVRFVQSFFINWDQKMYDKQSGTAARARTTTLNEELGQIQYIFSDKTGTMTKNIMTFNKCSINCIVYGNQDEVAYGKSDEVIKNHTDKQTPSAIIRSYDNKHYDKLERGARRVIIDSTMHLVGPPPVDFSWNPQYESEFLWYDQSLVDAVRHQNADGSENLALTFFKVLALCHTVMPSWKNGELKYQAQSPDESALVSAARNFGVVFKERTPNTVTIDVMGETRVLELLCILDFNNMRRRMSVVFRENGRIRLYCKGADSVIFERLEPGNEESKIASMQHLMDFAGDGLRTLCCAVRDIDDEFFESWKLKYAAAAAARTEREQRLDSVYDEIETHLKLIGVTAIEDKLQDAVPKTIANLLLAGMYIWMLTGDKQETAINIGFSCQLLSDDMVLWVVDGHTQDQVESQLNECIDILLGVPDSQRSRRNSMATSVVRFSEPENVNMNDHDDDDDKMYALVINGHSLVHALHTELEKKFVELCAKCKAVICCRVTPHQKAMVVQLIKKYKKAVTLAIGDGANDVSMIKEAHIGVGITGQEGNQATLASDYSLGQFRFLERLLLVHGRWSYYRMCKFLRYFFYKNVAFTLCHIWFGFFCGFSAQTIFDPFYISVYNMFYTALPVLAIGALDQDVNDRKSIMYPKLYTPGIRNIFFNAKEFFKCAALGTYASIVIFFVPYGAYYYGMTSNGLNVLDHMYMAEVVEIILVTAMTAQVALDTCYWTSINHVVIWGSIAMFFIAEWIYNYLIGGNYVGSLAMAIKQPTFWLVNILVVVVIVGPVVAWRLYCLEMKPTLTDKLRVLQMKQKRQVSESETRPTSSIRHKRRSIRSGYAFAHQEGFGRLITSGKIMRTSRNSEAFIDRKSSIISDVTV</sequence>
<evidence type="ECO:0000256" key="16">
    <source>
        <dbReference type="RuleBase" id="RU362033"/>
    </source>
</evidence>
<dbReference type="SFLD" id="SFLDS00003">
    <property type="entry name" value="Haloacid_Dehalogenase"/>
    <property type="match status" value="1"/>
</dbReference>
<dbReference type="InterPro" id="IPR001757">
    <property type="entry name" value="P_typ_ATPase"/>
</dbReference>
<dbReference type="InterPro" id="IPR023299">
    <property type="entry name" value="ATPase_P-typ_cyto_dom_N"/>
</dbReference>
<feature type="binding site" evidence="14">
    <location>
        <position position="861"/>
    </location>
    <ligand>
        <name>ATP</name>
        <dbReference type="ChEBI" id="CHEBI:30616"/>
    </ligand>
</feature>
<feature type="transmembrane region" description="Helical" evidence="16">
    <location>
        <begin position="1027"/>
        <end position="1051"/>
    </location>
</feature>
<dbReference type="FunFam" id="3.40.1110.10:FF:000087">
    <property type="entry name" value="Phospholipid-transporting ATPase"/>
    <property type="match status" value="1"/>
</dbReference>
<feature type="binding site" evidence="14">
    <location>
        <position position="416"/>
    </location>
    <ligand>
        <name>ATP</name>
        <dbReference type="ChEBI" id="CHEBI:30616"/>
    </ligand>
</feature>
<evidence type="ECO:0000313" key="20">
    <source>
        <dbReference type="RefSeq" id="XP_025421549.1"/>
    </source>
</evidence>
<evidence type="ECO:0000256" key="11">
    <source>
        <dbReference type="ARBA" id="ARBA00023136"/>
    </source>
</evidence>
<feature type="binding site" evidence="14">
    <location>
        <position position="627"/>
    </location>
    <ligand>
        <name>ATP</name>
        <dbReference type="ChEBI" id="CHEBI:30616"/>
    </ligand>
</feature>
<evidence type="ECO:0000256" key="13">
    <source>
        <dbReference type="PIRSR" id="PIRSR606539-1"/>
    </source>
</evidence>
<dbReference type="SFLD" id="SFLDF00027">
    <property type="entry name" value="p-type_atpase"/>
    <property type="match status" value="1"/>
</dbReference>
<keyword evidence="19" id="KW-1185">Reference proteome</keyword>
<dbReference type="SFLD" id="SFLDG00002">
    <property type="entry name" value="C1.7:_P-type_atpase_like"/>
    <property type="match status" value="1"/>
</dbReference>
<feature type="domain" description="P-type ATPase C-terminal" evidence="18">
    <location>
        <begin position="914"/>
        <end position="1159"/>
    </location>
</feature>
<dbReference type="InterPro" id="IPR023214">
    <property type="entry name" value="HAD_sf"/>
</dbReference>
<feature type="binding site" evidence="14">
    <location>
        <position position="890"/>
    </location>
    <ligand>
        <name>ATP</name>
        <dbReference type="ChEBI" id="CHEBI:30616"/>
    </ligand>
</feature>
<keyword evidence="7 14" id="KW-0067">ATP-binding</keyword>
<proteinExistence type="inferred from homology"/>
<evidence type="ECO:0000256" key="2">
    <source>
        <dbReference type="ARBA" id="ARBA00008109"/>
    </source>
</evidence>
<dbReference type="SUPFAM" id="SSF81660">
    <property type="entry name" value="Metal cation-transporting ATPase, ATP-binding domain N"/>
    <property type="match status" value="1"/>
</dbReference>
<evidence type="ECO:0000256" key="8">
    <source>
        <dbReference type="ARBA" id="ARBA00022842"/>
    </source>
</evidence>
<dbReference type="InterPro" id="IPR032630">
    <property type="entry name" value="P_typ_ATPase_c"/>
</dbReference>
<feature type="binding site" evidence="15">
    <location>
        <position position="418"/>
    </location>
    <ligand>
        <name>Mg(2+)</name>
        <dbReference type="ChEBI" id="CHEBI:18420"/>
    </ligand>
</feature>
<evidence type="ECO:0000256" key="14">
    <source>
        <dbReference type="PIRSR" id="PIRSR606539-2"/>
    </source>
</evidence>
<feature type="binding site" evidence="15">
    <location>
        <position position="891"/>
    </location>
    <ligand>
        <name>Mg(2+)</name>
        <dbReference type="ChEBI" id="CHEBI:18420"/>
    </ligand>
</feature>
<feature type="binding site" evidence="14">
    <location>
        <position position="417"/>
    </location>
    <ligand>
        <name>ATP</name>
        <dbReference type="ChEBI" id="CHEBI:30616"/>
    </ligand>
</feature>
<feature type="binding site" evidence="14">
    <location>
        <position position="867"/>
    </location>
    <ligand>
        <name>ATP</name>
        <dbReference type="ChEBI" id="CHEBI:30616"/>
    </ligand>
</feature>
<feature type="binding site" evidence="14">
    <location>
        <position position="418"/>
    </location>
    <ligand>
        <name>ATP</name>
        <dbReference type="ChEBI" id="CHEBI:30616"/>
    </ligand>
</feature>
<evidence type="ECO:0000256" key="12">
    <source>
        <dbReference type="ARBA" id="ARBA00034036"/>
    </source>
</evidence>
<feature type="binding site" evidence="14">
    <location>
        <position position="564"/>
    </location>
    <ligand>
        <name>ATP</name>
        <dbReference type="ChEBI" id="CHEBI:30616"/>
    </ligand>
</feature>
<dbReference type="PANTHER" id="PTHR24092">
    <property type="entry name" value="PROBABLE PHOSPHOLIPID-TRANSPORTING ATPASE"/>
    <property type="match status" value="1"/>
</dbReference>
<dbReference type="NCBIfam" id="TIGR01652">
    <property type="entry name" value="ATPase-Plipid"/>
    <property type="match status" value="1"/>
</dbReference>
<keyword evidence="6 14" id="KW-0547">Nucleotide-binding</keyword>
<feature type="transmembrane region" description="Helical" evidence="16">
    <location>
        <begin position="344"/>
        <end position="368"/>
    </location>
</feature>
<dbReference type="InterPro" id="IPR006539">
    <property type="entry name" value="P-type_ATPase_IV"/>
</dbReference>
<dbReference type="GO" id="GO:0000287">
    <property type="term" value="F:magnesium ion binding"/>
    <property type="evidence" value="ECO:0007669"/>
    <property type="project" value="UniProtKB-UniRule"/>
</dbReference>
<feature type="transmembrane region" description="Helical" evidence="16">
    <location>
        <begin position="948"/>
        <end position="970"/>
    </location>
</feature>
<feature type="binding site" evidence="14">
    <location>
        <position position="891"/>
    </location>
    <ligand>
        <name>ATP</name>
        <dbReference type="ChEBI" id="CHEBI:30616"/>
    </ligand>
</feature>
<feature type="active site" description="4-aspartylphosphate intermediate" evidence="13">
    <location>
        <position position="416"/>
    </location>
</feature>
<dbReference type="PRINTS" id="PR00119">
    <property type="entry name" value="CATATPASE"/>
</dbReference>